<organism evidence="2 3">
    <name type="scientific">Litorivivens lipolytica</name>
    <dbReference type="NCBI Taxonomy" id="1524264"/>
    <lineage>
        <taxon>Bacteria</taxon>
        <taxon>Pseudomonadati</taxon>
        <taxon>Pseudomonadota</taxon>
        <taxon>Gammaproteobacteria</taxon>
        <taxon>Litorivivens</taxon>
    </lineage>
</organism>
<keyword evidence="1" id="KW-1133">Transmembrane helix</keyword>
<dbReference type="Proteomes" id="UP000537130">
    <property type="component" value="Unassembled WGS sequence"/>
</dbReference>
<accession>A0A7W4W5E3</accession>
<dbReference type="Pfam" id="PF11293">
    <property type="entry name" value="DUF3094"/>
    <property type="match status" value="1"/>
</dbReference>
<dbReference type="AlphaFoldDB" id="A0A7W4W5E3"/>
<name>A0A7W4W5E3_9GAMM</name>
<evidence type="ECO:0008006" key="4">
    <source>
        <dbReference type="Google" id="ProtNLM"/>
    </source>
</evidence>
<reference evidence="2 3" key="1">
    <citation type="submission" date="2020-08" db="EMBL/GenBank/DDBJ databases">
        <title>Genomic Encyclopedia of Type Strains, Phase III (KMG-III): the genomes of soil and plant-associated and newly described type strains.</title>
        <authorList>
            <person name="Whitman W."/>
        </authorList>
    </citation>
    <scope>NUCLEOTIDE SEQUENCE [LARGE SCALE GENOMIC DNA]</scope>
    <source>
        <strain evidence="2 3">CECT 8654</strain>
    </source>
</reference>
<comment type="caution">
    <text evidence="2">The sequence shown here is derived from an EMBL/GenBank/DDBJ whole genome shotgun (WGS) entry which is preliminary data.</text>
</comment>
<dbReference type="InterPro" id="IPR021444">
    <property type="entry name" value="DUF3094"/>
</dbReference>
<sequence>MSEERKLYPEDQKRVDEYLKTGYNDVERKPFKPMRMIVMLIVVVTGFSAFSIFLARSSGVY</sequence>
<protein>
    <recommendedName>
        <fullName evidence="4">DUF3094 family protein</fullName>
    </recommendedName>
</protein>
<evidence type="ECO:0000313" key="3">
    <source>
        <dbReference type="Proteomes" id="UP000537130"/>
    </source>
</evidence>
<dbReference type="RefSeq" id="WP_183410554.1">
    <property type="nucleotide sequence ID" value="NZ_JACHWY010000002.1"/>
</dbReference>
<gene>
    <name evidence="2" type="ORF">FHR99_002062</name>
</gene>
<keyword evidence="1" id="KW-0472">Membrane</keyword>
<evidence type="ECO:0000313" key="2">
    <source>
        <dbReference type="EMBL" id="MBB3047796.1"/>
    </source>
</evidence>
<keyword evidence="1" id="KW-0812">Transmembrane</keyword>
<keyword evidence="3" id="KW-1185">Reference proteome</keyword>
<dbReference type="EMBL" id="JACHWY010000002">
    <property type="protein sequence ID" value="MBB3047796.1"/>
    <property type="molecule type" value="Genomic_DNA"/>
</dbReference>
<proteinExistence type="predicted"/>
<feature type="transmembrane region" description="Helical" evidence="1">
    <location>
        <begin position="37"/>
        <end position="55"/>
    </location>
</feature>
<evidence type="ECO:0000256" key="1">
    <source>
        <dbReference type="SAM" id="Phobius"/>
    </source>
</evidence>